<evidence type="ECO:0000256" key="7">
    <source>
        <dbReference type="SAM" id="Phobius"/>
    </source>
</evidence>
<feature type="transmembrane region" description="Helical" evidence="7">
    <location>
        <begin position="60"/>
        <end position="81"/>
    </location>
</feature>
<dbReference type="EMBL" id="SOGT01000015">
    <property type="protein sequence ID" value="TFD23899.1"/>
    <property type="molecule type" value="Genomic_DNA"/>
</dbReference>
<dbReference type="Proteomes" id="UP000298424">
    <property type="component" value="Unassembled WGS sequence"/>
</dbReference>
<proteinExistence type="predicted"/>
<comment type="caution">
    <text evidence="10">The sequence shown here is derived from an EMBL/GenBank/DDBJ whole genome shotgun (WGS) entry which is preliminary data.</text>
</comment>
<dbReference type="PANTHER" id="PTHR24221:SF590">
    <property type="entry name" value="COMPONENT LINKED WITH THE ASSEMBLY OF CYTOCHROME' TRANSPORT TRANSMEMBRANE ATP-BINDING PROTEIN ABC TRANSPORTER CYDD-RELATED"/>
    <property type="match status" value="1"/>
</dbReference>
<dbReference type="InterPro" id="IPR039421">
    <property type="entry name" value="Type_1_exporter"/>
</dbReference>
<evidence type="ECO:0000256" key="4">
    <source>
        <dbReference type="ARBA" id="ARBA00022840"/>
    </source>
</evidence>
<keyword evidence="5 7" id="KW-1133">Transmembrane helix</keyword>
<evidence type="ECO:0000256" key="1">
    <source>
        <dbReference type="ARBA" id="ARBA00004651"/>
    </source>
</evidence>
<dbReference type="InterPro" id="IPR003593">
    <property type="entry name" value="AAA+_ATPase"/>
</dbReference>
<reference evidence="10 11" key="1">
    <citation type="submission" date="2019-03" db="EMBL/GenBank/DDBJ databases">
        <title>Genomics of glacier-inhabiting Cryobacterium strains.</title>
        <authorList>
            <person name="Liu Q."/>
            <person name="Xin Y.-H."/>
        </authorList>
    </citation>
    <scope>NUCLEOTIDE SEQUENCE [LARGE SCALE GENOMIC DNA]</scope>
    <source>
        <strain evidence="10 11">TMT1-1</strain>
    </source>
</reference>
<dbReference type="Pfam" id="PF00664">
    <property type="entry name" value="ABC_membrane"/>
    <property type="match status" value="1"/>
</dbReference>
<evidence type="ECO:0000256" key="6">
    <source>
        <dbReference type="ARBA" id="ARBA00023136"/>
    </source>
</evidence>
<dbReference type="PROSITE" id="PS50893">
    <property type="entry name" value="ABC_TRANSPORTER_2"/>
    <property type="match status" value="1"/>
</dbReference>
<dbReference type="SUPFAM" id="SSF90123">
    <property type="entry name" value="ABC transporter transmembrane region"/>
    <property type="match status" value="1"/>
</dbReference>
<feature type="transmembrane region" description="Helical" evidence="7">
    <location>
        <begin position="239"/>
        <end position="264"/>
    </location>
</feature>
<dbReference type="Gene3D" id="3.40.50.300">
    <property type="entry name" value="P-loop containing nucleotide triphosphate hydrolases"/>
    <property type="match status" value="1"/>
</dbReference>
<feature type="transmembrane region" description="Helical" evidence="7">
    <location>
        <begin position="270"/>
        <end position="288"/>
    </location>
</feature>
<dbReference type="GO" id="GO:0016887">
    <property type="term" value="F:ATP hydrolysis activity"/>
    <property type="evidence" value="ECO:0007669"/>
    <property type="project" value="InterPro"/>
</dbReference>
<dbReference type="GO" id="GO:0005886">
    <property type="term" value="C:plasma membrane"/>
    <property type="evidence" value="ECO:0007669"/>
    <property type="project" value="UniProtKB-SubCell"/>
</dbReference>
<dbReference type="AlphaFoldDB" id="A0A4R8ZBY7"/>
<organism evidence="10 11">
    <name type="scientific">Cryobacterium lyxosi</name>
    <dbReference type="NCBI Taxonomy" id="1259228"/>
    <lineage>
        <taxon>Bacteria</taxon>
        <taxon>Bacillati</taxon>
        <taxon>Actinomycetota</taxon>
        <taxon>Actinomycetes</taxon>
        <taxon>Micrococcales</taxon>
        <taxon>Microbacteriaceae</taxon>
        <taxon>Cryobacterium</taxon>
    </lineage>
</organism>
<keyword evidence="2 7" id="KW-0812">Transmembrane</keyword>
<feature type="domain" description="ABC transmembrane type-1" evidence="9">
    <location>
        <begin position="20"/>
        <end position="302"/>
    </location>
</feature>
<protein>
    <submittedName>
        <fullName evidence="10">Thiol reductant ABC exporter subunit CydD</fullName>
    </submittedName>
</protein>
<dbReference type="InterPro" id="IPR036640">
    <property type="entry name" value="ABC1_TM_sf"/>
</dbReference>
<dbReference type="CDD" id="cd18584">
    <property type="entry name" value="ABC_6TM_AarD_CydD"/>
    <property type="match status" value="1"/>
</dbReference>
<evidence type="ECO:0000313" key="10">
    <source>
        <dbReference type="EMBL" id="TFD23899.1"/>
    </source>
</evidence>
<dbReference type="Pfam" id="PF00005">
    <property type="entry name" value="ABC_tran"/>
    <property type="match status" value="1"/>
</dbReference>
<keyword evidence="3" id="KW-0547">Nucleotide-binding</keyword>
<evidence type="ECO:0000259" key="8">
    <source>
        <dbReference type="PROSITE" id="PS50893"/>
    </source>
</evidence>
<dbReference type="OrthoDB" id="9806127at2"/>
<dbReference type="PANTHER" id="PTHR24221">
    <property type="entry name" value="ATP-BINDING CASSETTE SUB-FAMILY B"/>
    <property type="match status" value="1"/>
</dbReference>
<dbReference type="NCBIfam" id="TIGR02857">
    <property type="entry name" value="CydD"/>
    <property type="match status" value="1"/>
</dbReference>
<keyword evidence="4" id="KW-0067">ATP-binding</keyword>
<feature type="transmembrane region" description="Helical" evidence="7">
    <location>
        <begin position="20"/>
        <end position="40"/>
    </location>
</feature>
<dbReference type="PROSITE" id="PS50929">
    <property type="entry name" value="ABC_TM1F"/>
    <property type="match status" value="1"/>
</dbReference>
<name>A0A4R8ZBY7_9MICO</name>
<dbReference type="SUPFAM" id="SSF52540">
    <property type="entry name" value="P-loop containing nucleoside triphosphate hydrolases"/>
    <property type="match status" value="1"/>
</dbReference>
<comment type="subcellular location">
    <subcellularLocation>
        <location evidence="1">Cell membrane</location>
        <topology evidence="1">Multi-pass membrane protein</topology>
    </subcellularLocation>
</comment>
<evidence type="ECO:0000259" key="9">
    <source>
        <dbReference type="PROSITE" id="PS50929"/>
    </source>
</evidence>
<dbReference type="SMART" id="SM00382">
    <property type="entry name" value="AAA"/>
    <property type="match status" value="1"/>
</dbReference>
<dbReference type="InterPro" id="IPR014216">
    <property type="entry name" value="ABC_transptr_CydD"/>
</dbReference>
<dbReference type="GO" id="GO:0005524">
    <property type="term" value="F:ATP binding"/>
    <property type="evidence" value="ECO:0007669"/>
    <property type="project" value="UniProtKB-KW"/>
</dbReference>
<dbReference type="Gene3D" id="1.20.1560.10">
    <property type="entry name" value="ABC transporter type 1, transmembrane domain"/>
    <property type="match status" value="1"/>
</dbReference>
<evidence type="ECO:0000313" key="11">
    <source>
        <dbReference type="Proteomes" id="UP000298424"/>
    </source>
</evidence>
<accession>A0A4R8ZBY7</accession>
<keyword evidence="6 7" id="KW-0472">Membrane</keyword>
<feature type="transmembrane region" description="Helical" evidence="7">
    <location>
        <begin position="158"/>
        <end position="177"/>
    </location>
</feature>
<evidence type="ECO:0000256" key="2">
    <source>
        <dbReference type="ARBA" id="ARBA00022692"/>
    </source>
</evidence>
<evidence type="ECO:0000256" key="5">
    <source>
        <dbReference type="ARBA" id="ARBA00022989"/>
    </source>
</evidence>
<dbReference type="InterPro" id="IPR003439">
    <property type="entry name" value="ABC_transporter-like_ATP-bd"/>
</dbReference>
<keyword evidence="11" id="KW-1185">Reference proteome</keyword>
<feature type="transmembrane region" description="Helical" evidence="7">
    <location>
        <begin position="134"/>
        <end position="152"/>
    </location>
</feature>
<dbReference type="GO" id="GO:0140359">
    <property type="term" value="F:ABC-type transporter activity"/>
    <property type="evidence" value="ECO:0007669"/>
    <property type="project" value="InterPro"/>
</dbReference>
<gene>
    <name evidence="10" type="primary">cydD</name>
    <name evidence="10" type="ORF">E3T27_13980</name>
</gene>
<dbReference type="RefSeq" id="WP_134573433.1">
    <property type="nucleotide sequence ID" value="NZ_SOGT01000015.1"/>
</dbReference>
<sequence>MRPLDPRLLRYAHAARRFLLVGALLGLAQTLVVVAFAWLLTRAITFTVAGEPLRTIAPTLAALAGVVVLRSVLIWLLEVAANRGAAQVKSQLRAKVLAQLAERGPDWVASRQSARLSTVVTTGLDALDNYFARYLPQLLLTMIATPILIIVILSQDLISGLIVIVVIPLIPLFMILIGRVTQSVQQEQWQALQRLSTGFLDVVGGLGTLKIYGRERRQFDRIRSITEEYRTRTMKVLRVSFLSGFVLELAASLSVAIIAVSIGLRLIDGALLLGVGLFVLLLAPEVFLPVRQVGAQFHAASDGLAAAEELFAILDDETTPEISRADAVAHTVQLGSGALVLNGVSVRRGDTLVIDHLHAEFAPGQLSVLRGVSGVGKSTLVAALLGFVPFTGNLTLDGVTVSAGSTRGWLAWAGQRPGLFRGTVAENVALGAVSADPTGSDQSLVVQSLCWAGAAEVSPATVLGVNGEGLSGGQAQRVAAARAIYRALATDCHVLILDEPSSALDSDAEAGLLVGLRHLADQGRVVIVVSHRAAVAAAADNVIELQELTHV</sequence>
<evidence type="ECO:0000256" key="3">
    <source>
        <dbReference type="ARBA" id="ARBA00022741"/>
    </source>
</evidence>
<dbReference type="InterPro" id="IPR011527">
    <property type="entry name" value="ABC1_TM_dom"/>
</dbReference>
<dbReference type="GO" id="GO:0042883">
    <property type="term" value="P:cysteine transport"/>
    <property type="evidence" value="ECO:0007669"/>
    <property type="project" value="InterPro"/>
</dbReference>
<feature type="domain" description="ABC transporter" evidence="8">
    <location>
        <begin position="339"/>
        <end position="551"/>
    </location>
</feature>
<dbReference type="InterPro" id="IPR027417">
    <property type="entry name" value="P-loop_NTPase"/>
</dbReference>